<name>A0A6J4LZA9_9ACTN</name>
<dbReference type="Pfam" id="PF17248">
    <property type="entry name" value="DUF5317"/>
    <property type="match status" value="1"/>
</dbReference>
<proteinExistence type="predicted"/>
<keyword evidence="2" id="KW-1133">Transmembrane helix</keyword>
<evidence type="ECO:0000313" key="3">
    <source>
        <dbReference type="EMBL" id="CAA9343920.1"/>
    </source>
</evidence>
<accession>A0A6J4LZA9</accession>
<feature type="transmembrane region" description="Helical" evidence="2">
    <location>
        <begin position="80"/>
        <end position="98"/>
    </location>
</feature>
<feature type="region of interest" description="Disordered" evidence="1">
    <location>
        <begin position="178"/>
        <end position="197"/>
    </location>
</feature>
<evidence type="ECO:0000256" key="2">
    <source>
        <dbReference type="SAM" id="Phobius"/>
    </source>
</evidence>
<evidence type="ECO:0008006" key="4">
    <source>
        <dbReference type="Google" id="ProtNLM"/>
    </source>
</evidence>
<dbReference type="AlphaFoldDB" id="A0A6J4LZA9"/>
<keyword evidence="2" id="KW-0472">Membrane</keyword>
<feature type="transmembrane region" description="Helical" evidence="2">
    <location>
        <begin position="35"/>
        <end position="68"/>
    </location>
</feature>
<sequence>MSLVVAVLLAALVVGRLCGGSVERLGGLHLRRRRLVVAALLTQAVGAVVGGPAYPAGLAGSALLVAAFLVANRGVRGTGLVALGLAANALVVGLNGAMPVSATAAARAQVPVREVEAGRDSRHELQTPRTRLPWLGDVVPVLLPVRPEVVSPGDVLVAAGLGQLVVLGMLTALPGSGGGGRGRLLPTGSRAGASGGT</sequence>
<dbReference type="EMBL" id="CADCUB010000121">
    <property type="protein sequence ID" value="CAA9343920.1"/>
    <property type="molecule type" value="Genomic_DNA"/>
</dbReference>
<dbReference type="InterPro" id="IPR035168">
    <property type="entry name" value="DUF5317"/>
</dbReference>
<reference evidence="3" key="1">
    <citation type="submission" date="2020-02" db="EMBL/GenBank/DDBJ databases">
        <authorList>
            <person name="Meier V. D."/>
        </authorList>
    </citation>
    <scope>NUCLEOTIDE SEQUENCE</scope>
    <source>
        <strain evidence="3">AVDCRST_MAG07</strain>
    </source>
</reference>
<organism evidence="3">
    <name type="scientific">uncultured Frankineae bacterium</name>
    <dbReference type="NCBI Taxonomy" id="437475"/>
    <lineage>
        <taxon>Bacteria</taxon>
        <taxon>Bacillati</taxon>
        <taxon>Actinomycetota</taxon>
        <taxon>Actinomycetes</taxon>
        <taxon>Frankiales</taxon>
        <taxon>environmental samples</taxon>
    </lineage>
</organism>
<gene>
    <name evidence="3" type="ORF">AVDCRST_MAG07-2569</name>
</gene>
<protein>
    <recommendedName>
        <fullName evidence="4">DUF5317 domain-containing protein</fullName>
    </recommendedName>
</protein>
<keyword evidence="2" id="KW-0812">Transmembrane</keyword>
<evidence type="ECO:0000256" key="1">
    <source>
        <dbReference type="SAM" id="MobiDB-lite"/>
    </source>
</evidence>